<keyword evidence="3 10" id="KW-0378">Hydrolase</keyword>
<comment type="catalytic activity">
    <reaction evidence="6">
        <text>Hydrolysis of alkylated DNA, releasing 3-methyladenine.</text>
        <dbReference type="EC" id="3.2.2.20"/>
    </reaction>
</comment>
<evidence type="ECO:0000313" key="10">
    <source>
        <dbReference type="EMBL" id="RDH44075.1"/>
    </source>
</evidence>
<keyword evidence="5" id="KW-0234">DNA repair</keyword>
<gene>
    <name evidence="10" type="primary">tag</name>
    <name evidence="10" type="ORF">B9G39_11795</name>
</gene>
<dbReference type="GO" id="GO:0006284">
    <property type="term" value="P:base-excision repair"/>
    <property type="evidence" value="ECO:0007669"/>
    <property type="project" value="InterPro"/>
</dbReference>
<evidence type="ECO:0000256" key="5">
    <source>
        <dbReference type="ARBA" id="ARBA00023204"/>
    </source>
</evidence>
<evidence type="ECO:0000256" key="2">
    <source>
        <dbReference type="ARBA" id="ARBA00022763"/>
    </source>
</evidence>
<evidence type="ECO:0000313" key="11">
    <source>
        <dbReference type="Proteomes" id="UP000257039"/>
    </source>
</evidence>
<feature type="binding site" evidence="9">
    <location>
        <position position="201"/>
    </location>
    <ligand>
        <name>Zn(2+)</name>
        <dbReference type="ChEBI" id="CHEBI:29105"/>
    </ligand>
</feature>
<dbReference type="InterPro" id="IPR004597">
    <property type="entry name" value="Tag"/>
</dbReference>
<keyword evidence="2" id="KW-0227">DNA damage</keyword>
<dbReference type="Gene3D" id="1.10.340.30">
    <property type="entry name" value="Hypothetical protein, domain 2"/>
    <property type="match status" value="1"/>
</dbReference>
<reference evidence="10 11" key="1">
    <citation type="submission" date="2017-04" db="EMBL/GenBank/DDBJ databases">
        <title>Draft genome sequence of Zooshikella ganghwensis VG4 isolated from Red Sea sediments.</title>
        <authorList>
            <person name="Rehman Z."/>
            <person name="Alam I."/>
            <person name="Kamau A."/>
            <person name="Bajic V."/>
            <person name="Leiknes T."/>
        </authorList>
    </citation>
    <scope>NUCLEOTIDE SEQUENCE [LARGE SCALE GENOMIC DNA]</scope>
    <source>
        <strain evidence="10 11">VG4</strain>
    </source>
</reference>
<evidence type="ECO:0000256" key="4">
    <source>
        <dbReference type="ARBA" id="ARBA00022833"/>
    </source>
</evidence>
<dbReference type="InterPro" id="IPR011257">
    <property type="entry name" value="DNA_glycosylase"/>
</dbReference>
<comment type="caution">
    <text evidence="10">The sequence shown here is derived from an EMBL/GenBank/DDBJ whole genome shotgun (WGS) entry which is preliminary data.</text>
</comment>
<evidence type="ECO:0000256" key="9">
    <source>
        <dbReference type="PIRSR" id="PIRSR604597-1"/>
    </source>
</evidence>
<dbReference type="InterPro" id="IPR005019">
    <property type="entry name" value="Adenine_glyco"/>
</dbReference>
<evidence type="ECO:0000256" key="3">
    <source>
        <dbReference type="ARBA" id="ARBA00022801"/>
    </source>
</evidence>
<dbReference type="GO" id="GO:0008725">
    <property type="term" value="F:DNA-3-methyladenine glycosylase activity"/>
    <property type="evidence" value="ECO:0007669"/>
    <property type="project" value="UniProtKB-EC"/>
</dbReference>
<keyword evidence="10" id="KW-0326">Glycosidase</keyword>
<dbReference type="SUPFAM" id="SSF48150">
    <property type="entry name" value="DNA-glycosylase"/>
    <property type="match status" value="1"/>
</dbReference>
<dbReference type="Proteomes" id="UP000257039">
    <property type="component" value="Unassembled WGS sequence"/>
</dbReference>
<dbReference type="GO" id="GO:0046872">
    <property type="term" value="F:metal ion binding"/>
    <property type="evidence" value="ECO:0007669"/>
    <property type="project" value="UniProtKB-KW"/>
</dbReference>
<evidence type="ECO:0000256" key="7">
    <source>
        <dbReference type="ARBA" id="ARBA00057608"/>
    </source>
</evidence>
<dbReference type="InterPro" id="IPR052891">
    <property type="entry name" value="DNA-3mA_glycosylase"/>
</dbReference>
<feature type="binding site" evidence="9">
    <location>
        <position position="197"/>
    </location>
    <ligand>
        <name>Zn(2+)</name>
        <dbReference type="ChEBI" id="CHEBI:29105"/>
    </ligand>
</feature>
<name>A0A4P9VL58_9GAMM</name>
<evidence type="ECO:0000256" key="6">
    <source>
        <dbReference type="ARBA" id="ARBA00052558"/>
    </source>
</evidence>
<protein>
    <recommendedName>
        <fullName evidence="8">DNA-3-methyladenine glycosylase I</fullName>
        <ecNumber evidence="8">3.2.2.20</ecNumber>
    </recommendedName>
</protein>
<dbReference type="RefSeq" id="WP_094787290.1">
    <property type="nucleotide sequence ID" value="NZ_NDXW01000001.1"/>
</dbReference>
<dbReference type="AlphaFoldDB" id="A0A4P9VL58"/>
<keyword evidence="4 9" id="KW-0862">Zinc</keyword>
<evidence type="ECO:0000256" key="1">
    <source>
        <dbReference type="ARBA" id="ARBA00022723"/>
    </source>
</evidence>
<dbReference type="PANTHER" id="PTHR30037">
    <property type="entry name" value="DNA-3-METHYLADENINE GLYCOSYLASE 1"/>
    <property type="match status" value="1"/>
</dbReference>
<dbReference type="NCBIfam" id="TIGR00624">
    <property type="entry name" value="tag"/>
    <property type="match status" value="1"/>
</dbReference>
<feature type="binding site" evidence="9">
    <location>
        <position position="26"/>
    </location>
    <ligand>
        <name>Zn(2+)</name>
        <dbReference type="ChEBI" id="CHEBI:29105"/>
    </ligand>
</feature>
<dbReference type="Pfam" id="PF03352">
    <property type="entry name" value="Adenine_glyco"/>
    <property type="match status" value="1"/>
</dbReference>
<proteinExistence type="predicted"/>
<sequence>MKKQTTHKKSKASKASIAASNEPQRCPWCGTDPLYVSYHDEVWGRPVKNDQELFAKLCLDGQQAGLSWITILRKQQHYEAAYDQFNPEIIAHYNQQKVEQLLQNPGIVRNRLKVESIIKNARGFLAIQSSNVSFSEFLWQFVDGRPIQNHWQSLDQAPTNTPQSDAMSKALKKAGFSFVGSTICYAFMQAVGMVNDHLVMCPQHQECQELGKALF</sequence>
<dbReference type="EC" id="3.2.2.20" evidence="8"/>
<dbReference type="PANTHER" id="PTHR30037:SF4">
    <property type="entry name" value="DNA-3-METHYLADENINE GLYCOSYLASE I"/>
    <property type="match status" value="1"/>
</dbReference>
<keyword evidence="11" id="KW-1185">Reference proteome</keyword>
<keyword evidence="1 9" id="KW-0479">Metal-binding</keyword>
<feature type="binding site" evidence="9">
    <location>
        <position position="39"/>
    </location>
    <ligand>
        <name>Zn(2+)</name>
        <dbReference type="ChEBI" id="CHEBI:29105"/>
    </ligand>
</feature>
<dbReference type="EMBL" id="NDXW01000001">
    <property type="protein sequence ID" value="RDH44075.1"/>
    <property type="molecule type" value="Genomic_DNA"/>
</dbReference>
<accession>A0A4P9VL58</accession>
<comment type="function">
    <text evidence="7">Hydrolysis of the deoxyribose N-glycosidic bond to excise 3-methyladenine from the damaged DNA polymer formed by alkylation lesions.</text>
</comment>
<evidence type="ECO:0000256" key="8">
    <source>
        <dbReference type="ARBA" id="ARBA00066766"/>
    </source>
</evidence>
<organism evidence="10 11">
    <name type="scientific">Zooshikella ganghwensis</name>
    <dbReference type="NCBI Taxonomy" id="202772"/>
    <lineage>
        <taxon>Bacteria</taxon>
        <taxon>Pseudomonadati</taxon>
        <taxon>Pseudomonadota</taxon>
        <taxon>Gammaproteobacteria</taxon>
        <taxon>Oceanospirillales</taxon>
        <taxon>Zooshikellaceae</taxon>
        <taxon>Zooshikella</taxon>
    </lineage>
</organism>
<dbReference type="FunFam" id="1.10.340.30:FF:000009">
    <property type="entry name" value="DNA-3-methyladenine glycosylase I"/>
    <property type="match status" value="1"/>
</dbReference>